<evidence type="ECO:0000256" key="1">
    <source>
        <dbReference type="ARBA" id="ARBA00022729"/>
    </source>
</evidence>
<evidence type="ECO:0000313" key="5">
    <source>
        <dbReference type="Proteomes" id="UP000225706"/>
    </source>
</evidence>
<reference evidence="5" key="1">
    <citation type="journal article" date="2017" name="bioRxiv">
        <title>Comparative analysis of the genomes of Stylophora pistillata and Acropora digitifera provides evidence for extensive differences between species of corals.</title>
        <authorList>
            <person name="Voolstra C.R."/>
            <person name="Li Y."/>
            <person name="Liew Y.J."/>
            <person name="Baumgarten S."/>
            <person name="Zoccola D."/>
            <person name="Flot J.-F."/>
            <person name="Tambutte S."/>
            <person name="Allemand D."/>
            <person name="Aranda M."/>
        </authorList>
    </citation>
    <scope>NUCLEOTIDE SEQUENCE [LARGE SCALE GENOMIC DNA]</scope>
</reference>
<gene>
    <name evidence="4" type="ORF">AWC38_SpisGene6325</name>
</gene>
<keyword evidence="1 3" id="KW-0732">Signal</keyword>
<sequence>MRLIRHCARFLIFLSAISFIDFSLSSKSKKSSTWTSSRDFLEKEGQQWSKVSCKNTKKDHIMNLRAKKSNDQLMSCLLKALKESNDAFLWNVLGESYQKLRGNIKAANICFKEASKQGGKLSKFIQKWHFIGPFVIGKGEVDGDPVEEWGGVKNISQYRWDKKFFLYSELVPGGEIRWMEISQKTATEPVAVAPPVNWNDLVMSLQSMGITEWQGWVLGDFFVNEDDVTVLVQCLGVHTLYIDDSVLTGDVYRRDQFWSSIKLSRGIHTLHLHLRTKGSIAFTYTIKLLETKQTFLVLSPSFSPDLVDGKLFSTFISIPINNLHSSNWLRVTKVSTVKESSYSLQFSVKLTAEDKAFAIAPGQVRPIKVVLEYKNGKQQRVDDDTCSDVKLLLKVSTNKGPDQKITINLRCRKVSQSFLFTFLDHDASVQHGAAIVPLTSCPSGVCPSLLTLHGTTVPPQNQADSYKRMENGKWVFGVDHLWLVAPTRHGAHNWEGPGELTAMMALRSLAKLTKEAPWIGPQADENQVVFAGHSMGGHGAWQLGTHYPDNALALVSAAGWIKKEDYGDSNLFFRHDISTSHTSPSVKSILEACTAENDADKHVSNLHGVPVMIRIGAADRTVHPYFTRRMFRLLREQRTNVTYSEIVDKEHWWWDTYKTNDGGVVNDPIIRKFAVDHAKSAAVVSPLASHCKKDKECSPADTTEKYKSSSDQRTDRNTAGNGKFQLTVYNPVANTGLRGVRIMQQIIPFHKSSIDIFFSWNSVVMSTANVARICLKEPSISPVLWHQRSVEVDGTVVSGLKYQAGQECIISLCKSDVHSWEPCQDAVLESKLMRGPVNMGPARRVAEGPFLIVTGTSFVEKHITTTLRQFAVYIANLFFLTSDAWAPVVSDADLNDEIADQYNLILVGSPLENSWVKQFHERVPLKYESNTLSLGRCTFSSPQTGAVFLAPHAGFRLALIISGNSIDGIRDAVSLAKPTIPPMTRSPFSNMVPDYVITGPMFPARGPGGYLCSGFWNNRWRYGREISSCVC</sequence>
<feature type="region of interest" description="Disordered" evidence="2">
    <location>
        <begin position="694"/>
        <end position="722"/>
    </location>
</feature>
<dbReference type="PANTHER" id="PTHR43037">
    <property type="entry name" value="UNNAMED PRODUCT-RELATED"/>
    <property type="match status" value="1"/>
</dbReference>
<dbReference type="SUPFAM" id="SSF53474">
    <property type="entry name" value="alpha/beta-Hydrolases"/>
    <property type="match status" value="1"/>
</dbReference>
<dbReference type="Proteomes" id="UP000225706">
    <property type="component" value="Unassembled WGS sequence"/>
</dbReference>
<organism evidence="4 5">
    <name type="scientific">Stylophora pistillata</name>
    <name type="common">Smooth cauliflower coral</name>
    <dbReference type="NCBI Taxonomy" id="50429"/>
    <lineage>
        <taxon>Eukaryota</taxon>
        <taxon>Metazoa</taxon>
        <taxon>Cnidaria</taxon>
        <taxon>Anthozoa</taxon>
        <taxon>Hexacorallia</taxon>
        <taxon>Scleractinia</taxon>
        <taxon>Astrocoeniina</taxon>
        <taxon>Pocilloporidae</taxon>
        <taxon>Stylophora</taxon>
    </lineage>
</organism>
<proteinExistence type="predicted"/>
<evidence type="ECO:0008006" key="6">
    <source>
        <dbReference type="Google" id="ProtNLM"/>
    </source>
</evidence>
<dbReference type="InterPro" id="IPR029058">
    <property type="entry name" value="AB_hydrolase_fold"/>
</dbReference>
<evidence type="ECO:0000256" key="3">
    <source>
        <dbReference type="SAM" id="SignalP"/>
    </source>
</evidence>
<feature type="chain" id="PRO_5013016047" description="Peptidase S9 prolyl oligopeptidase catalytic domain-containing protein" evidence="3">
    <location>
        <begin position="26"/>
        <end position="1031"/>
    </location>
</feature>
<dbReference type="InterPro" id="IPR050955">
    <property type="entry name" value="Plant_Biomass_Hydrol_Est"/>
</dbReference>
<keyword evidence="5" id="KW-1185">Reference proteome</keyword>
<name>A0A2B4SHT7_STYPI</name>
<dbReference type="AlphaFoldDB" id="A0A2B4SHT7"/>
<feature type="signal peptide" evidence="3">
    <location>
        <begin position="1"/>
        <end position="25"/>
    </location>
</feature>
<dbReference type="EMBL" id="LSMT01000074">
    <property type="protein sequence ID" value="PFX28946.1"/>
    <property type="molecule type" value="Genomic_DNA"/>
</dbReference>
<comment type="caution">
    <text evidence="4">The sequence shown here is derived from an EMBL/GenBank/DDBJ whole genome shotgun (WGS) entry which is preliminary data.</text>
</comment>
<accession>A0A2B4SHT7</accession>
<evidence type="ECO:0000256" key="2">
    <source>
        <dbReference type="SAM" id="MobiDB-lite"/>
    </source>
</evidence>
<evidence type="ECO:0000313" key="4">
    <source>
        <dbReference type="EMBL" id="PFX28946.1"/>
    </source>
</evidence>
<dbReference type="PANTHER" id="PTHR43037:SF4">
    <property type="entry name" value="PEPTIDASE S9 PROLYL OLIGOPEPTIDASE CATALYTIC DOMAIN-CONTAINING PROTEIN"/>
    <property type="match status" value="1"/>
</dbReference>
<protein>
    <recommendedName>
        <fullName evidence="6">Peptidase S9 prolyl oligopeptidase catalytic domain-containing protein</fullName>
    </recommendedName>
</protein>
<dbReference type="Gene3D" id="3.40.50.1820">
    <property type="entry name" value="alpha/beta hydrolase"/>
    <property type="match status" value="1"/>
</dbReference>
<dbReference type="STRING" id="50429.A0A2B4SHT7"/>
<feature type="compositionally biased region" description="Basic and acidic residues" evidence="2">
    <location>
        <begin position="694"/>
        <end position="716"/>
    </location>
</feature>
<dbReference type="OrthoDB" id="449091at2759"/>